<keyword evidence="2" id="KW-1185">Reference proteome</keyword>
<proteinExistence type="predicted"/>
<sequence>MIVEYSRALAMLGAAPGHDHGRRDLANAEGAGADLDAFAAAVPAPGTEVEVPFELVARPSASKSSSLSAKVQDARRAIRTEVGVMEKCGIGFAWSRIPDAKIMKGAGLDASFTILWAMAALDFDLPEQAALDE</sequence>
<accession>A0A1Q9CLD7</accession>
<evidence type="ECO:0000313" key="1">
    <source>
        <dbReference type="EMBL" id="OLP83730.1"/>
    </source>
</evidence>
<evidence type="ECO:0000313" key="2">
    <source>
        <dbReference type="Proteomes" id="UP000186817"/>
    </source>
</evidence>
<dbReference type="AlphaFoldDB" id="A0A1Q9CLD7"/>
<gene>
    <name evidence="1" type="ORF">AK812_SmicGene35476</name>
</gene>
<reference evidence="1 2" key="1">
    <citation type="submission" date="2016-02" db="EMBL/GenBank/DDBJ databases">
        <title>Genome analysis of coral dinoflagellate symbionts highlights evolutionary adaptations to a symbiotic lifestyle.</title>
        <authorList>
            <person name="Aranda M."/>
            <person name="Li Y."/>
            <person name="Liew Y.J."/>
            <person name="Baumgarten S."/>
            <person name="Simakov O."/>
            <person name="Wilson M."/>
            <person name="Piel J."/>
            <person name="Ashoor H."/>
            <person name="Bougouffa S."/>
            <person name="Bajic V.B."/>
            <person name="Ryu T."/>
            <person name="Ravasi T."/>
            <person name="Bayer T."/>
            <person name="Micklem G."/>
            <person name="Kim H."/>
            <person name="Bhak J."/>
            <person name="Lajeunesse T.C."/>
            <person name="Voolstra C.R."/>
        </authorList>
    </citation>
    <scope>NUCLEOTIDE SEQUENCE [LARGE SCALE GENOMIC DNA]</scope>
    <source>
        <strain evidence="1 2">CCMP2467</strain>
    </source>
</reference>
<dbReference type="Proteomes" id="UP000186817">
    <property type="component" value="Unassembled WGS sequence"/>
</dbReference>
<dbReference type="EMBL" id="LSRX01001096">
    <property type="protein sequence ID" value="OLP83730.1"/>
    <property type="molecule type" value="Genomic_DNA"/>
</dbReference>
<protein>
    <submittedName>
        <fullName evidence="1">Uncharacterized protein</fullName>
    </submittedName>
</protein>
<name>A0A1Q9CLD7_SYMMI</name>
<organism evidence="1 2">
    <name type="scientific">Symbiodinium microadriaticum</name>
    <name type="common">Dinoflagellate</name>
    <name type="synonym">Zooxanthella microadriatica</name>
    <dbReference type="NCBI Taxonomy" id="2951"/>
    <lineage>
        <taxon>Eukaryota</taxon>
        <taxon>Sar</taxon>
        <taxon>Alveolata</taxon>
        <taxon>Dinophyceae</taxon>
        <taxon>Suessiales</taxon>
        <taxon>Symbiodiniaceae</taxon>
        <taxon>Symbiodinium</taxon>
    </lineage>
</organism>
<comment type="caution">
    <text evidence="1">The sequence shown here is derived from an EMBL/GenBank/DDBJ whole genome shotgun (WGS) entry which is preliminary data.</text>
</comment>